<evidence type="ECO:0000256" key="8">
    <source>
        <dbReference type="ARBA" id="ARBA00048679"/>
    </source>
</evidence>
<evidence type="ECO:0000313" key="14">
    <source>
        <dbReference type="EMBL" id="CAF0949756.1"/>
    </source>
</evidence>
<evidence type="ECO:0000256" key="12">
    <source>
        <dbReference type="SAM" id="Phobius"/>
    </source>
</evidence>
<dbReference type="PROSITE" id="PS00107">
    <property type="entry name" value="PROTEIN_KINASE_ATP"/>
    <property type="match status" value="1"/>
</dbReference>
<dbReference type="GO" id="GO:0035556">
    <property type="term" value="P:intracellular signal transduction"/>
    <property type="evidence" value="ECO:0007669"/>
    <property type="project" value="TreeGrafter"/>
</dbReference>
<keyword evidence="3" id="KW-0808">Transferase</keyword>
<evidence type="ECO:0000256" key="3">
    <source>
        <dbReference type="ARBA" id="ARBA00022679"/>
    </source>
</evidence>
<dbReference type="Proteomes" id="UP000663829">
    <property type="component" value="Unassembled WGS sequence"/>
</dbReference>
<dbReference type="GO" id="GO:0005524">
    <property type="term" value="F:ATP binding"/>
    <property type="evidence" value="ECO:0007669"/>
    <property type="project" value="UniProtKB-UniRule"/>
</dbReference>
<comment type="similarity">
    <text evidence="10">Belongs to the protein kinase superfamily.</text>
</comment>
<evidence type="ECO:0000256" key="4">
    <source>
        <dbReference type="ARBA" id="ARBA00022741"/>
    </source>
</evidence>
<proteinExistence type="inferred from homology"/>
<dbReference type="GO" id="GO:0050321">
    <property type="term" value="F:tau-protein kinase activity"/>
    <property type="evidence" value="ECO:0007669"/>
    <property type="project" value="TreeGrafter"/>
</dbReference>
<evidence type="ECO:0000256" key="10">
    <source>
        <dbReference type="RuleBase" id="RU000304"/>
    </source>
</evidence>
<dbReference type="EMBL" id="CAJNOQ010002288">
    <property type="protein sequence ID" value="CAF0949756.1"/>
    <property type="molecule type" value="Genomic_DNA"/>
</dbReference>
<name>A0A814D1D0_9BILA</name>
<dbReference type="FunFam" id="1.10.510.10:FF:000571">
    <property type="entry name" value="Maternal embryonic leucine zipper kinase"/>
    <property type="match status" value="1"/>
</dbReference>
<dbReference type="FunFam" id="3.30.200.20:FF:000003">
    <property type="entry name" value="Non-specific serine/threonine protein kinase"/>
    <property type="match status" value="1"/>
</dbReference>
<keyword evidence="2 10" id="KW-0723">Serine/threonine-protein kinase</keyword>
<evidence type="ECO:0000256" key="6">
    <source>
        <dbReference type="ARBA" id="ARBA00022840"/>
    </source>
</evidence>
<accession>A0A814D1D0</accession>
<dbReference type="InterPro" id="IPR017441">
    <property type="entry name" value="Protein_kinase_ATP_BS"/>
</dbReference>
<dbReference type="GO" id="GO:0005737">
    <property type="term" value="C:cytoplasm"/>
    <property type="evidence" value="ECO:0007669"/>
    <property type="project" value="TreeGrafter"/>
</dbReference>
<dbReference type="PANTHER" id="PTHR24346">
    <property type="entry name" value="MAP/MICROTUBULE AFFINITY-REGULATING KINASE"/>
    <property type="match status" value="1"/>
</dbReference>
<dbReference type="SMART" id="SM00220">
    <property type="entry name" value="S_TKc"/>
    <property type="match status" value="1"/>
</dbReference>
<dbReference type="EC" id="2.7.11.1" evidence="1"/>
<feature type="binding site" evidence="9">
    <location>
        <position position="138"/>
    </location>
    <ligand>
        <name>ATP</name>
        <dbReference type="ChEBI" id="CHEBI:30616"/>
    </ligand>
</feature>
<keyword evidence="6 9" id="KW-0067">ATP-binding</keyword>
<feature type="compositionally biased region" description="Low complexity" evidence="11">
    <location>
        <begin position="443"/>
        <end position="467"/>
    </location>
</feature>
<comment type="catalytic activity">
    <reaction evidence="7">
        <text>L-threonyl-[protein] + ATP = O-phospho-L-threonyl-[protein] + ADP + H(+)</text>
        <dbReference type="Rhea" id="RHEA:46608"/>
        <dbReference type="Rhea" id="RHEA-COMP:11060"/>
        <dbReference type="Rhea" id="RHEA-COMP:11605"/>
        <dbReference type="ChEBI" id="CHEBI:15378"/>
        <dbReference type="ChEBI" id="CHEBI:30013"/>
        <dbReference type="ChEBI" id="CHEBI:30616"/>
        <dbReference type="ChEBI" id="CHEBI:61977"/>
        <dbReference type="ChEBI" id="CHEBI:456216"/>
        <dbReference type="EC" id="2.7.11.1"/>
    </reaction>
</comment>
<dbReference type="Pfam" id="PF00069">
    <property type="entry name" value="Pkinase"/>
    <property type="match status" value="1"/>
</dbReference>
<reference evidence="14" key="1">
    <citation type="submission" date="2021-02" db="EMBL/GenBank/DDBJ databases">
        <authorList>
            <person name="Nowell W R."/>
        </authorList>
    </citation>
    <scope>NUCLEOTIDE SEQUENCE</scope>
</reference>
<dbReference type="PROSITE" id="PS00108">
    <property type="entry name" value="PROTEIN_KINASE_ST"/>
    <property type="match status" value="1"/>
</dbReference>
<dbReference type="InterPro" id="IPR011009">
    <property type="entry name" value="Kinase-like_dom_sf"/>
</dbReference>
<dbReference type="AlphaFoldDB" id="A0A814D1D0"/>
<evidence type="ECO:0000256" key="1">
    <source>
        <dbReference type="ARBA" id="ARBA00012513"/>
    </source>
</evidence>
<keyword evidence="12" id="KW-0812">Transmembrane</keyword>
<comment type="caution">
    <text evidence="14">The sequence shown here is derived from an EMBL/GenBank/DDBJ whole genome shotgun (WGS) entry which is preliminary data.</text>
</comment>
<keyword evidence="4 9" id="KW-0547">Nucleotide-binding</keyword>
<protein>
    <recommendedName>
        <fullName evidence="1">non-specific serine/threonine protein kinase</fullName>
        <ecNumber evidence="1">2.7.11.1</ecNumber>
    </recommendedName>
</protein>
<dbReference type="Gene3D" id="1.10.510.10">
    <property type="entry name" value="Transferase(Phosphotransferase) domain 1"/>
    <property type="match status" value="1"/>
</dbReference>
<dbReference type="EMBL" id="CAJOBC010002287">
    <property type="protein sequence ID" value="CAF3725498.1"/>
    <property type="molecule type" value="Genomic_DNA"/>
</dbReference>
<feature type="domain" description="Protein kinase" evidence="13">
    <location>
        <begin position="109"/>
        <end position="424"/>
    </location>
</feature>
<keyword evidence="12" id="KW-0472">Membrane</keyword>
<dbReference type="PROSITE" id="PS50011">
    <property type="entry name" value="PROTEIN_KINASE_DOM"/>
    <property type="match status" value="1"/>
</dbReference>
<keyword evidence="5" id="KW-0418">Kinase</keyword>
<dbReference type="Proteomes" id="UP000681722">
    <property type="component" value="Unassembled WGS sequence"/>
</dbReference>
<dbReference type="SUPFAM" id="SSF56112">
    <property type="entry name" value="Protein kinase-like (PK-like)"/>
    <property type="match status" value="1"/>
</dbReference>
<evidence type="ECO:0000256" key="5">
    <source>
        <dbReference type="ARBA" id="ARBA00022777"/>
    </source>
</evidence>
<feature type="region of interest" description="Disordered" evidence="11">
    <location>
        <begin position="1"/>
        <end position="42"/>
    </location>
</feature>
<feature type="region of interest" description="Disordered" evidence="11">
    <location>
        <begin position="443"/>
        <end position="492"/>
    </location>
</feature>
<feature type="transmembrane region" description="Helical" evidence="12">
    <location>
        <begin position="283"/>
        <end position="306"/>
    </location>
</feature>
<evidence type="ECO:0000259" key="13">
    <source>
        <dbReference type="PROSITE" id="PS50011"/>
    </source>
</evidence>
<dbReference type="InterPro" id="IPR008271">
    <property type="entry name" value="Ser/Thr_kinase_AS"/>
</dbReference>
<gene>
    <name evidence="14" type="ORF">GPM918_LOCUS11172</name>
    <name evidence="15" type="ORF">SRO942_LOCUS11171</name>
</gene>
<evidence type="ECO:0000313" key="16">
    <source>
        <dbReference type="Proteomes" id="UP000663829"/>
    </source>
</evidence>
<evidence type="ECO:0000256" key="9">
    <source>
        <dbReference type="PROSITE-ProRule" id="PRU10141"/>
    </source>
</evidence>
<dbReference type="InterPro" id="IPR000719">
    <property type="entry name" value="Prot_kinase_dom"/>
</dbReference>
<keyword evidence="16" id="KW-1185">Reference proteome</keyword>
<evidence type="ECO:0000313" key="15">
    <source>
        <dbReference type="EMBL" id="CAF3725498.1"/>
    </source>
</evidence>
<feature type="compositionally biased region" description="Basic and acidic residues" evidence="11">
    <location>
        <begin position="21"/>
        <end position="39"/>
    </location>
</feature>
<organism evidence="14 16">
    <name type="scientific">Didymodactylos carnosus</name>
    <dbReference type="NCBI Taxonomy" id="1234261"/>
    <lineage>
        <taxon>Eukaryota</taxon>
        <taxon>Metazoa</taxon>
        <taxon>Spiralia</taxon>
        <taxon>Gnathifera</taxon>
        <taxon>Rotifera</taxon>
        <taxon>Eurotatoria</taxon>
        <taxon>Bdelloidea</taxon>
        <taxon>Philodinida</taxon>
        <taxon>Philodinidae</taxon>
        <taxon>Didymodactylos</taxon>
    </lineage>
</organism>
<dbReference type="OrthoDB" id="193931at2759"/>
<keyword evidence="12" id="KW-1133">Transmembrane helix</keyword>
<sequence length="492" mass="56591">MVDTEQIPRWHQNTSNSIMINDDHHGSQRDKVHVRENDSTKTITTNRRSPITTSKTYNNNSITSLAPTAILFAKDERKRLSAYEKLLYDSQHDTRWKAEEKAGRRIGFYLIRGDIGLGNFSRVKLGVHLLAKEKVAIKILNKIKLDERTQRLLLREITSMERLHHPNIIRLYEVIETPSDIYIVIEYASGGEVYTKITTNGKFTEDESKHLYSQIVAAVEHLHNKGVIHRDIKAENVFFARERLVKLGDFGFSTFSEKNQTLTTFCGSPPYAAPELFRDENYIGIYVDIWAMGILLYFMVTGLMPFRAENVGSLLQPEPTQRWTIAQIRTCPWLKDAFFPEAFEEFPLNLSNVWTTNQKRMNLTAQNTTIPRELQHQSAFEYEAHSQLEEMGISSNVFRTMENNVMTNRDSVNGTYRIILHRLQKLSGHLECQEDRLLSEDLSSSSMNVNGRNSTSNNRSTTRRVSTAGSGRRTSSAKRRTQYKNTKVCTVL</sequence>
<dbReference type="PANTHER" id="PTHR24346:SF49">
    <property type="entry name" value="NIM1 SERINE_THREONINE PROTEIN KINASE"/>
    <property type="match status" value="1"/>
</dbReference>
<feature type="compositionally biased region" description="Polar residues" evidence="11">
    <location>
        <begin position="483"/>
        <end position="492"/>
    </location>
</feature>
<evidence type="ECO:0000256" key="11">
    <source>
        <dbReference type="SAM" id="MobiDB-lite"/>
    </source>
</evidence>
<evidence type="ECO:0000256" key="2">
    <source>
        <dbReference type="ARBA" id="ARBA00022527"/>
    </source>
</evidence>
<comment type="catalytic activity">
    <reaction evidence="8">
        <text>L-seryl-[protein] + ATP = O-phospho-L-seryl-[protein] + ADP + H(+)</text>
        <dbReference type="Rhea" id="RHEA:17989"/>
        <dbReference type="Rhea" id="RHEA-COMP:9863"/>
        <dbReference type="Rhea" id="RHEA-COMP:11604"/>
        <dbReference type="ChEBI" id="CHEBI:15378"/>
        <dbReference type="ChEBI" id="CHEBI:29999"/>
        <dbReference type="ChEBI" id="CHEBI:30616"/>
        <dbReference type="ChEBI" id="CHEBI:83421"/>
        <dbReference type="ChEBI" id="CHEBI:456216"/>
        <dbReference type="EC" id="2.7.11.1"/>
    </reaction>
</comment>
<dbReference type="GO" id="GO:0000226">
    <property type="term" value="P:microtubule cytoskeleton organization"/>
    <property type="evidence" value="ECO:0007669"/>
    <property type="project" value="TreeGrafter"/>
</dbReference>
<evidence type="ECO:0000256" key="7">
    <source>
        <dbReference type="ARBA" id="ARBA00047899"/>
    </source>
</evidence>